<keyword evidence="5" id="KW-0256">Endoplasmic reticulum</keyword>
<keyword evidence="12" id="KW-1185">Reference proteome</keyword>
<evidence type="ECO:0000256" key="6">
    <source>
        <dbReference type="ARBA" id="ARBA00022989"/>
    </source>
</evidence>
<feature type="domain" description="Glycosyl transferase 64" evidence="11">
    <location>
        <begin position="432"/>
        <end position="671"/>
    </location>
</feature>
<evidence type="ECO:0000256" key="7">
    <source>
        <dbReference type="ARBA" id="ARBA00023136"/>
    </source>
</evidence>
<organism evidence="12 13">
    <name type="scientific">Octopus sinensis</name>
    <name type="common">East Asian common octopus</name>
    <dbReference type="NCBI Taxonomy" id="2607531"/>
    <lineage>
        <taxon>Eukaryota</taxon>
        <taxon>Metazoa</taxon>
        <taxon>Spiralia</taxon>
        <taxon>Lophotrochozoa</taxon>
        <taxon>Mollusca</taxon>
        <taxon>Cephalopoda</taxon>
        <taxon>Coleoidea</taxon>
        <taxon>Octopodiformes</taxon>
        <taxon>Octopoda</taxon>
        <taxon>Incirrata</taxon>
        <taxon>Octopodidae</taxon>
        <taxon>Octopus</taxon>
    </lineage>
</organism>
<dbReference type="GO" id="GO:0016757">
    <property type="term" value="F:glycosyltransferase activity"/>
    <property type="evidence" value="ECO:0007669"/>
    <property type="project" value="InterPro"/>
</dbReference>
<dbReference type="AlphaFoldDB" id="A0A6P7TJL6"/>
<evidence type="ECO:0000256" key="1">
    <source>
        <dbReference type="ARBA" id="ARBA00004648"/>
    </source>
</evidence>
<evidence type="ECO:0000259" key="10">
    <source>
        <dbReference type="Pfam" id="PF03016"/>
    </source>
</evidence>
<accession>A0A6P7TJL6</accession>
<dbReference type="PANTHER" id="PTHR48261:SF4">
    <property type="entry name" value="EXOSTOSIN LIKE GLYCOSYLTRANSFERASE 3"/>
    <property type="match status" value="1"/>
</dbReference>
<dbReference type="Gene3D" id="3.90.550.10">
    <property type="entry name" value="Spore Coat Polysaccharide Biosynthesis Protein SpsA, Chain A"/>
    <property type="match status" value="1"/>
</dbReference>
<dbReference type="Pfam" id="PF09258">
    <property type="entry name" value="Glyco_transf_64"/>
    <property type="match status" value="1"/>
</dbReference>
<evidence type="ECO:0000313" key="12">
    <source>
        <dbReference type="Proteomes" id="UP000515154"/>
    </source>
</evidence>
<evidence type="ECO:0000256" key="2">
    <source>
        <dbReference type="ARBA" id="ARBA00010271"/>
    </source>
</evidence>
<sequence length="672" mass="79094">MNSTRKYQFVIFILILISVLFIYITSPKLKTKLSKYYASLPSFARPQSNECNMETCFNSKRCNISNFKAFVYPSAVWNRTKDNSILGKTYLTKNPEDACMYIFFWKPGSKLTDLQFWQENGSNHIIINLDINRKGPLPPGHALVAQPRFQYFTFRVGFDFILPFYNNNNSKDTWEILLPLFPLRRKYWISYLSGSQPKLDIFRKYQPLSTSLFEYLKRHNSSLLPITVSSECSPSDIWSCPKKKRLQILTNSTFTIIVMPRQLFKENDWNVFQIHLVEILQSGSVPVLIGDKNYLPLQDYINWKRVLVTFHWNMLTKFLPFLSSLVDMDILQFKQYGRHVMEVIFSSKKSLLAVILESMHQRQRVPAPCFDPYHPKILFTYQPKSNGNQSYDQPGHFREGKHSLLDLRMPPEALSFINVERKPGKSWPPEKFTVVILTYRRQYILYKILNALHNLPFLDRVVIVWNDLFTPVNKTIIPELHVPVYVVACGKNSLNNRFLPFDIIRTDAIFSLDDDFTLPQKNILLAFRIWRENRDRLVGFPGRYHSWSQSEKKFLYKGDYQVDGISLVLTGACFFHKHYSYLYTYMMHRAIYNYAEKNFNCEDIGMNFLVAHVIRKPPLKVTKKRGFPCKYCGRKSISTSEGHKFKRKYCLNFFTKVYGYTPLIFTQFTIDN</sequence>
<evidence type="ECO:0000313" key="14">
    <source>
        <dbReference type="RefSeq" id="XP_036368267.1"/>
    </source>
</evidence>
<keyword evidence="3" id="KW-0808">Transferase</keyword>
<dbReference type="GO" id="GO:0005789">
    <property type="term" value="C:endoplasmic reticulum membrane"/>
    <property type="evidence" value="ECO:0007669"/>
    <property type="project" value="UniProtKB-SubCell"/>
</dbReference>
<comment type="similarity">
    <text evidence="2">Belongs to the glycosyltransferase 47 family.</text>
</comment>
<protein>
    <submittedName>
        <fullName evidence="13 14">Exostosin-like 3</fullName>
    </submittedName>
</protein>
<dbReference type="InterPro" id="IPR004263">
    <property type="entry name" value="Exostosin"/>
</dbReference>
<evidence type="ECO:0000256" key="9">
    <source>
        <dbReference type="SAM" id="Phobius"/>
    </source>
</evidence>
<evidence type="ECO:0000256" key="3">
    <source>
        <dbReference type="ARBA" id="ARBA00022679"/>
    </source>
</evidence>
<keyword evidence="4 9" id="KW-0812">Transmembrane</keyword>
<dbReference type="InterPro" id="IPR029044">
    <property type="entry name" value="Nucleotide-diphossugar_trans"/>
</dbReference>
<dbReference type="KEGG" id="osn:115223714"/>
<feature type="domain" description="Exostosin GT47" evidence="10">
    <location>
        <begin position="90"/>
        <end position="311"/>
    </location>
</feature>
<evidence type="ECO:0000256" key="8">
    <source>
        <dbReference type="ARBA" id="ARBA00023157"/>
    </source>
</evidence>
<evidence type="ECO:0000256" key="4">
    <source>
        <dbReference type="ARBA" id="ARBA00022692"/>
    </source>
</evidence>
<reference evidence="13 14" key="1">
    <citation type="submission" date="2025-08" db="UniProtKB">
        <authorList>
            <consortium name="RefSeq"/>
        </authorList>
    </citation>
    <scope>IDENTIFICATION</scope>
</reference>
<dbReference type="InterPro" id="IPR040911">
    <property type="entry name" value="Exostosin_GT47"/>
</dbReference>
<dbReference type="GO" id="GO:0015012">
    <property type="term" value="P:heparan sulfate proteoglycan biosynthetic process"/>
    <property type="evidence" value="ECO:0007669"/>
    <property type="project" value="UniProtKB-ARBA"/>
</dbReference>
<keyword evidence="7 9" id="KW-0472">Membrane</keyword>
<keyword evidence="8" id="KW-1015">Disulfide bond</keyword>
<name>A0A6P7TJL6_9MOLL</name>
<gene>
    <name evidence="13 14" type="primary">LOC115223714</name>
</gene>
<dbReference type="InterPro" id="IPR015338">
    <property type="entry name" value="GT64_dom"/>
</dbReference>
<evidence type="ECO:0000259" key="11">
    <source>
        <dbReference type="Pfam" id="PF09258"/>
    </source>
</evidence>
<feature type="transmembrane region" description="Helical" evidence="9">
    <location>
        <begin position="7"/>
        <end position="25"/>
    </location>
</feature>
<dbReference type="Proteomes" id="UP000515154">
    <property type="component" value="Linkage group LG23"/>
</dbReference>
<dbReference type="RefSeq" id="XP_029650250.1">
    <property type="nucleotide sequence ID" value="XM_029794390.2"/>
</dbReference>
<dbReference type="RefSeq" id="XP_036368267.1">
    <property type="nucleotide sequence ID" value="XM_036512374.1"/>
</dbReference>
<keyword evidence="6 9" id="KW-1133">Transmembrane helix</keyword>
<comment type="subcellular location">
    <subcellularLocation>
        <location evidence="1">Endoplasmic reticulum membrane</location>
        <topology evidence="1">Single-pass type II membrane protein</topology>
    </subcellularLocation>
</comment>
<evidence type="ECO:0000313" key="13">
    <source>
        <dbReference type="RefSeq" id="XP_029650250.1"/>
    </source>
</evidence>
<proteinExistence type="inferred from homology"/>
<evidence type="ECO:0000256" key="5">
    <source>
        <dbReference type="ARBA" id="ARBA00022824"/>
    </source>
</evidence>
<dbReference type="Pfam" id="PF03016">
    <property type="entry name" value="Exostosin_GT47"/>
    <property type="match status" value="1"/>
</dbReference>
<dbReference type="SUPFAM" id="SSF53448">
    <property type="entry name" value="Nucleotide-diphospho-sugar transferases"/>
    <property type="match status" value="1"/>
</dbReference>
<dbReference type="PANTHER" id="PTHR48261">
    <property type="entry name" value="ACETYLGLUCOSAMINYLTRANSFERASE"/>
    <property type="match status" value="1"/>
</dbReference>